<keyword evidence="11" id="KW-0408">Iron</keyword>
<dbReference type="Pfam" id="PF14226">
    <property type="entry name" value="DIOX_N"/>
    <property type="match status" value="1"/>
</dbReference>
<dbReference type="PANTHER" id="PTHR47990">
    <property type="entry name" value="2-OXOGLUTARATE (2OG) AND FE(II)-DEPENDENT OXYGENASE SUPERFAMILY PROTEIN-RELATED"/>
    <property type="match status" value="1"/>
</dbReference>
<dbReference type="Gene3D" id="2.60.120.330">
    <property type="entry name" value="B-lactam Antibiotic, Isopenicillin N Synthase, Chain"/>
    <property type="match status" value="1"/>
</dbReference>
<feature type="domain" description="Fe2OG dioxygenase" evidence="13">
    <location>
        <begin position="163"/>
        <end position="265"/>
    </location>
</feature>
<evidence type="ECO:0000256" key="7">
    <source>
        <dbReference type="ARBA" id="ARBA00031011"/>
    </source>
</evidence>
<accession>A0A2W7IU21</accession>
<dbReference type="Proteomes" id="UP000249688">
    <property type="component" value="Unassembled WGS sequence"/>
</dbReference>
<evidence type="ECO:0000256" key="8">
    <source>
        <dbReference type="ARBA" id="ARBA00031282"/>
    </source>
</evidence>
<dbReference type="InterPro" id="IPR044861">
    <property type="entry name" value="IPNS-like_FE2OG_OXY"/>
</dbReference>
<sequence length="312" mass="33584">MPNVPSVDFSAGAADPATIAALGATFESCGFVSLRGHGVPPEVIADAFAAAEEFFAAPEAVKRAVQNRANNRGYVPMFDSVRPGEKPSGQEAFSMGHPDRPEEPELRALPFHAETPFPALPGFEARLTTCYRAMFAVGQAVLQAVARHLEVDPGFFDEASAKTYSNMRVVHYPPAEAVAETSDYGVAPHVDEGLITLLIQDMNGGLSVLGPDGAWWPVVPDPEAIVINVGKLLHRWTGGRYAAALHHVVNRSGKERYSMPLFVHPSYHTVIDPMTLAGHRPEGEAFAPIVAGERVLANFKARSKSWAEPQPA</sequence>
<gene>
    <name evidence="14" type="ORF">C8P66_1172</name>
</gene>
<dbReference type="InterPro" id="IPR027443">
    <property type="entry name" value="IPNS-like_sf"/>
</dbReference>
<comment type="similarity">
    <text evidence="11">Belongs to the iron/ascorbate-dependent oxidoreductase family.</text>
</comment>
<dbReference type="GO" id="GO:0102276">
    <property type="term" value="F:2-oxoglutarate oxygenase/decarboxylase (ethylene-forming) activity"/>
    <property type="evidence" value="ECO:0007669"/>
    <property type="project" value="UniProtKB-EC"/>
</dbReference>
<keyword evidence="14" id="KW-0223">Dioxygenase</keyword>
<dbReference type="EMBL" id="QKYU01000017">
    <property type="protein sequence ID" value="PZW42977.1"/>
    <property type="molecule type" value="Genomic_DNA"/>
</dbReference>
<dbReference type="EC" id="1.14.20.7" evidence="3"/>
<reference evidence="14 15" key="1">
    <citation type="submission" date="2018-06" db="EMBL/GenBank/DDBJ databases">
        <title>Genomic Encyclopedia of Archaeal and Bacterial Type Strains, Phase II (KMG-II): from individual species to whole genera.</title>
        <authorList>
            <person name="Goeker M."/>
        </authorList>
    </citation>
    <scope>NUCLEOTIDE SEQUENCE [LARGE SCALE GENOMIC DNA]</scope>
    <source>
        <strain evidence="14 15">DSM 24525</strain>
    </source>
</reference>
<dbReference type="InterPro" id="IPR050231">
    <property type="entry name" value="Iron_ascorbate_oxido_reductase"/>
</dbReference>
<evidence type="ECO:0000313" key="15">
    <source>
        <dbReference type="Proteomes" id="UP000249688"/>
    </source>
</evidence>
<comment type="pathway">
    <text evidence="2">Alkene biosynthesis; ethylene biosynthesis via 2-oxoglutarate.</text>
</comment>
<evidence type="ECO:0000256" key="1">
    <source>
        <dbReference type="ARBA" id="ARBA00001954"/>
    </source>
</evidence>
<name>A0A2W7IU21_9PROT</name>
<evidence type="ECO:0000256" key="11">
    <source>
        <dbReference type="RuleBase" id="RU003682"/>
    </source>
</evidence>
<evidence type="ECO:0000256" key="4">
    <source>
        <dbReference type="ARBA" id="ARBA00012531"/>
    </source>
</evidence>
<dbReference type="InterPro" id="IPR005123">
    <property type="entry name" value="Oxoglu/Fe-dep_dioxygenase_dom"/>
</dbReference>
<dbReference type="GO" id="GO:0051213">
    <property type="term" value="F:dioxygenase activity"/>
    <property type="evidence" value="ECO:0007669"/>
    <property type="project" value="UniProtKB-KW"/>
</dbReference>
<dbReference type="EC" id="1.13.12.19" evidence="4"/>
<evidence type="ECO:0000259" key="13">
    <source>
        <dbReference type="PROSITE" id="PS51471"/>
    </source>
</evidence>
<dbReference type="InterPro" id="IPR026992">
    <property type="entry name" value="DIOX_N"/>
</dbReference>
<dbReference type="OrthoDB" id="21825at2"/>
<dbReference type="PROSITE" id="PS51471">
    <property type="entry name" value="FE2OG_OXY"/>
    <property type="match status" value="1"/>
</dbReference>
<keyword evidence="15" id="KW-1185">Reference proteome</keyword>
<protein>
    <recommendedName>
        <fullName evidence="5">2-oxoglutarate-dependent ethylene/succinate-forming enzyme</fullName>
        <ecNumber evidence="4">1.13.12.19</ecNumber>
        <ecNumber evidence="3">1.14.20.7</ecNumber>
    </recommendedName>
    <alternativeName>
        <fullName evidence="7">2-oxoglutarate dioxygenase (ethylene-forming)</fullName>
    </alternativeName>
    <alternativeName>
        <fullName evidence="8">2-oxoglutarate/L-arginine monooxygenase/decarboxylase (succinate-forming)</fullName>
    </alternativeName>
</protein>
<evidence type="ECO:0000256" key="2">
    <source>
        <dbReference type="ARBA" id="ARBA00004767"/>
    </source>
</evidence>
<comment type="caution">
    <text evidence="14">The sequence shown here is derived from an EMBL/GenBank/DDBJ whole genome shotgun (WGS) entry which is preliminary data.</text>
</comment>
<evidence type="ECO:0000256" key="5">
    <source>
        <dbReference type="ARBA" id="ARBA00019045"/>
    </source>
</evidence>
<feature type="region of interest" description="Disordered" evidence="12">
    <location>
        <begin position="76"/>
        <end position="100"/>
    </location>
</feature>
<comment type="catalytic activity">
    <reaction evidence="10">
        <text>L-arginine + 2-oxoglutarate + O2 = guanidine + L-glutamate 5-semialdehyde + succinate + CO2</text>
        <dbReference type="Rhea" id="RHEA:31535"/>
        <dbReference type="ChEBI" id="CHEBI:15379"/>
        <dbReference type="ChEBI" id="CHEBI:16526"/>
        <dbReference type="ChEBI" id="CHEBI:16810"/>
        <dbReference type="ChEBI" id="CHEBI:30031"/>
        <dbReference type="ChEBI" id="CHEBI:30087"/>
        <dbReference type="ChEBI" id="CHEBI:32682"/>
        <dbReference type="ChEBI" id="CHEBI:58066"/>
        <dbReference type="EC" id="1.14.20.7"/>
    </reaction>
</comment>
<dbReference type="GO" id="GO:0046872">
    <property type="term" value="F:metal ion binding"/>
    <property type="evidence" value="ECO:0007669"/>
    <property type="project" value="UniProtKB-KW"/>
</dbReference>
<evidence type="ECO:0000313" key="14">
    <source>
        <dbReference type="EMBL" id="PZW42977.1"/>
    </source>
</evidence>
<keyword evidence="6" id="KW-0266">Ethylene biosynthesis</keyword>
<evidence type="ECO:0000256" key="6">
    <source>
        <dbReference type="ARBA" id="ARBA00022666"/>
    </source>
</evidence>
<dbReference type="RefSeq" id="WP_111399077.1">
    <property type="nucleotide sequence ID" value="NZ_QKYU01000017.1"/>
</dbReference>
<evidence type="ECO:0000256" key="10">
    <source>
        <dbReference type="ARBA" id="ARBA00049359"/>
    </source>
</evidence>
<dbReference type="GO" id="GO:0009693">
    <property type="term" value="P:ethylene biosynthetic process"/>
    <property type="evidence" value="ECO:0007669"/>
    <property type="project" value="UniProtKB-KW"/>
</dbReference>
<evidence type="ECO:0000256" key="9">
    <source>
        <dbReference type="ARBA" id="ARBA00047725"/>
    </source>
</evidence>
<evidence type="ECO:0000256" key="3">
    <source>
        <dbReference type="ARBA" id="ARBA00012293"/>
    </source>
</evidence>
<comment type="catalytic activity">
    <reaction evidence="9">
        <text>2-oxoglutarate + O2 + 2 H(+) = ethene + 3 CO2 + H2O</text>
        <dbReference type="Rhea" id="RHEA:31523"/>
        <dbReference type="ChEBI" id="CHEBI:15377"/>
        <dbReference type="ChEBI" id="CHEBI:15378"/>
        <dbReference type="ChEBI" id="CHEBI:15379"/>
        <dbReference type="ChEBI" id="CHEBI:16526"/>
        <dbReference type="ChEBI" id="CHEBI:16810"/>
        <dbReference type="ChEBI" id="CHEBI:18153"/>
        <dbReference type="EC" id="1.13.12.19"/>
    </reaction>
</comment>
<keyword evidence="11" id="KW-0479">Metal-binding</keyword>
<dbReference type="Pfam" id="PF03171">
    <property type="entry name" value="2OG-FeII_Oxy"/>
    <property type="match status" value="1"/>
</dbReference>
<dbReference type="AlphaFoldDB" id="A0A2W7IU21"/>
<organism evidence="14 15">
    <name type="scientific">Humitalea rosea</name>
    <dbReference type="NCBI Taxonomy" id="990373"/>
    <lineage>
        <taxon>Bacteria</taxon>
        <taxon>Pseudomonadati</taxon>
        <taxon>Pseudomonadota</taxon>
        <taxon>Alphaproteobacteria</taxon>
        <taxon>Acetobacterales</taxon>
        <taxon>Roseomonadaceae</taxon>
        <taxon>Humitalea</taxon>
    </lineage>
</organism>
<comment type="cofactor">
    <cofactor evidence="1">
        <name>Fe(2+)</name>
        <dbReference type="ChEBI" id="CHEBI:29033"/>
    </cofactor>
</comment>
<dbReference type="SUPFAM" id="SSF51197">
    <property type="entry name" value="Clavaminate synthase-like"/>
    <property type="match status" value="1"/>
</dbReference>
<keyword evidence="11" id="KW-0560">Oxidoreductase</keyword>
<dbReference type="PRINTS" id="PR00682">
    <property type="entry name" value="IPNSYNTHASE"/>
</dbReference>
<proteinExistence type="inferred from homology"/>
<evidence type="ECO:0000256" key="12">
    <source>
        <dbReference type="SAM" id="MobiDB-lite"/>
    </source>
</evidence>